<protein>
    <submittedName>
        <fullName evidence="1">DUF4249 domain-containing protein</fullName>
    </submittedName>
</protein>
<gene>
    <name evidence="1" type="ORF">F8C67_05255</name>
</gene>
<accession>A0A6N6RL96</accession>
<dbReference type="AlphaFoldDB" id="A0A6N6RL96"/>
<proteinExistence type="predicted"/>
<dbReference type="RefSeq" id="WP_151666759.1">
    <property type="nucleotide sequence ID" value="NZ_WBVO01000002.1"/>
</dbReference>
<dbReference type="PROSITE" id="PS51257">
    <property type="entry name" value="PROKAR_LIPOPROTEIN"/>
    <property type="match status" value="1"/>
</dbReference>
<name>A0A6N6RL96_9FLAO</name>
<evidence type="ECO:0000313" key="1">
    <source>
        <dbReference type="EMBL" id="KAB2814091.1"/>
    </source>
</evidence>
<dbReference type="Pfam" id="PF14054">
    <property type="entry name" value="DUF4249"/>
    <property type="match status" value="1"/>
</dbReference>
<dbReference type="InterPro" id="IPR025345">
    <property type="entry name" value="DUF4249"/>
</dbReference>
<reference evidence="1 2" key="1">
    <citation type="submission" date="2019-09" db="EMBL/GenBank/DDBJ databases">
        <title>Genomes of family Cryomorphaceae.</title>
        <authorList>
            <person name="Bowman J.P."/>
        </authorList>
    </citation>
    <scope>NUCLEOTIDE SEQUENCE [LARGE SCALE GENOMIC DNA]</scope>
    <source>
        <strain evidence="1 2">LMG 25704</strain>
    </source>
</reference>
<dbReference type="OrthoDB" id="1430047at2"/>
<keyword evidence="2" id="KW-1185">Reference proteome</keyword>
<evidence type="ECO:0000313" key="2">
    <source>
        <dbReference type="Proteomes" id="UP000468650"/>
    </source>
</evidence>
<dbReference type="EMBL" id="WBVO01000002">
    <property type="protein sequence ID" value="KAB2814091.1"/>
    <property type="molecule type" value="Genomic_DNA"/>
</dbReference>
<organism evidence="1 2">
    <name type="scientific">Phaeocystidibacter luteus</name>
    <dbReference type="NCBI Taxonomy" id="911197"/>
    <lineage>
        <taxon>Bacteria</taxon>
        <taxon>Pseudomonadati</taxon>
        <taxon>Bacteroidota</taxon>
        <taxon>Flavobacteriia</taxon>
        <taxon>Flavobacteriales</taxon>
        <taxon>Phaeocystidibacteraceae</taxon>
        <taxon>Phaeocystidibacter</taxon>
    </lineage>
</organism>
<sequence>MKKVLLLIAVAFGLISCEEVIQLDIPDTPPRLIVNGRVTDTLPVEAQVFATAPYFAGEVPGVSDVSIILFENGTRVDSLIESDTAAGYYYGSHVGSLGSVYHLSIEVFDGNEYFDAGEWVSRDEEIKRCPPIDSFFSEYRESAPFQEEGYYVAAHFTEPAGVGDNYRLRAWRNDSIQNTPFDLQFFEDEFSDGLSFGTPPVPALTVDGPKPVGTTYKIELGSITRDYFDFLAILQQQTVQVGSPFDPPPAAVVGNIFRKGDPEDFALGFFNASTLQYAEAVIVE</sequence>
<comment type="caution">
    <text evidence="1">The sequence shown here is derived from an EMBL/GenBank/DDBJ whole genome shotgun (WGS) entry which is preliminary data.</text>
</comment>
<dbReference type="Proteomes" id="UP000468650">
    <property type="component" value="Unassembled WGS sequence"/>
</dbReference>